<comment type="caution">
    <text evidence="2">The sequence shown here is derived from an EMBL/GenBank/DDBJ whole genome shotgun (WGS) entry which is preliminary data.</text>
</comment>
<accession>A0A6V8L693</accession>
<reference evidence="2 3" key="1">
    <citation type="submission" date="2020-03" db="EMBL/GenBank/DDBJ databases">
        <title>Whole genome shotgun sequence of Phytohabitans rumicis NBRC 108638.</title>
        <authorList>
            <person name="Komaki H."/>
            <person name="Tamura T."/>
        </authorList>
    </citation>
    <scope>NUCLEOTIDE SEQUENCE [LARGE SCALE GENOMIC DNA]</scope>
    <source>
        <strain evidence="2 3">NBRC 108638</strain>
    </source>
</reference>
<dbReference type="RefSeq" id="WP_246277955.1">
    <property type="nucleotide sequence ID" value="NZ_BAABJB010000009.1"/>
</dbReference>
<name>A0A6V8L693_9ACTN</name>
<proteinExistence type="predicted"/>
<feature type="region of interest" description="Disordered" evidence="1">
    <location>
        <begin position="1"/>
        <end position="20"/>
    </location>
</feature>
<evidence type="ECO:0000313" key="3">
    <source>
        <dbReference type="Proteomes" id="UP000482960"/>
    </source>
</evidence>
<protein>
    <recommendedName>
        <fullName evidence="4">Smu12A</fullName>
    </recommendedName>
</protein>
<sequence length="185" mass="20492">MRDRTWAGARNEPPPADDAAAWVTGAVPEGWFSEPPEVVVDRDEIVIFGRLPDPQLAEGATEADRGAAEAGRIAQHREDTRDRRIRIAQQLEHRYQRKVAWGAVCGGTRVLFTSLSAPVMTRLRQPERQVLDTLVEAGVARSRSDALAWCVRLVGQNANTWLDDLRNAMGTVAELRRQGPDSTLS</sequence>
<dbReference type="Proteomes" id="UP000482960">
    <property type="component" value="Unassembled WGS sequence"/>
</dbReference>
<dbReference type="EMBL" id="BLPG01000001">
    <property type="protein sequence ID" value="GFJ90159.1"/>
    <property type="molecule type" value="Genomic_DNA"/>
</dbReference>
<feature type="region of interest" description="Disordered" evidence="1">
    <location>
        <begin position="57"/>
        <end position="79"/>
    </location>
</feature>
<evidence type="ECO:0000256" key="1">
    <source>
        <dbReference type="SAM" id="MobiDB-lite"/>
    </source>
</evidence>
<reference evidence="2 3" key="2">
    <citation type="submission" date="2020-03" db="EMBL/GenBank/DDBJ databases">
        <authorList>
            <person name="Ichikawa N."/>
            <person name="Kimura A."/>
            <person name="Kitahashi Y."/>
            <person name="Uohara A."/>
        </authorList>
    </citation>
    <scope>NUCLEOTIDE SEQUENCE [LARGE SCALE GENOMIC DNA]</scope>
    <source>
        <strain evidence="2 3">NBRC 108638</strain>
    </source>
</reference>
<evidence type="ECO:0000313" key="2">
    <source>
        <dbReference type="EMBL" id="GFJ90159.1"/>
    </source>
</evidence>
<evidence type="ECO:0008006" key="4">
    <source>
        <dbReference type="Google" id="ProtNLM"/>
    </source>
</evidence>
<gene>
    <name evidence="2" type="ORF">Prum_038010</name>
</gene>
<organism evidence="2 3">
    <name type="scientific">Phytohabitans rumicis</name>
    <dbReference type="NCBI Taxonomy" id="1076125"/>
    <lineage>
        <taxon>Bacteria</taxon>
        <taxon>Bacillati</taxon>
        <taxon>Actinomycetota</taxon>
        <taxon>Actinomycetes</taxon>
        <taxon>Micromonosporales</taxon>
        <taxon>Micromonosporaceae</taxon>
    </lineage>
</organism>
<dbReference type="AlphaFoldDB" id="A0A6V8L693"/>
<keyword evidence="3" id="KW-1185">Reference proteome</keyword>